<organism evidence="5 6">
    <name type="scientific">Cirrhinus mrigala</name>
    <name type="common">Mrigala</name>
    <dbReference type="NCBI Taxonomy" id="683832"/>
    <lineage>
        <taxon>Eukaryota</taxon>
        <taxon>Metazoa</taxon>
        <taxon>Chordata</taxon>
        <taxon>Craniata</taxon>
        <taxon>Vertebrata</taxon>
        <taxon>Euteleostomi</taxon>
        <taxon>Actinopterygii</taxon>
        <taxon>Neopterygii</taxon>
        <taxon>Teleostei</taxon>
        <taxon>Ostariophysi</taxon>
        <taxon>Cypriniformes</taxon>
        <taxon>Cyprinidae</taxon>
        <taxon>Labeoninae</taxon>
        <taxon>Labeonini</taxon>
        <taxon>Cirrhinus</taxon>
    </lineage>
</organism>
<keyword evidence="2" id="KW-0964">Secreted</keyword>
<evidence type="ECO:0000313" key="6">
    <source>
        <dbReference type="Proteomes" id="UP001529510"/>
    </source>
</evidence>
<evidence type="ECO:0000313" key="5">
    <source>
        <dbReference type="EMBL" id="KAL0190595.1"/>
    </source>
</evidence>
<keyword evidence="6" id="KW-1185">Reference proteome</keyword>
<feature type="domain" description="Fibrillar collagen NC1" evidence="4">
    <location>
        <begin position="1"/>
        <end position="81"/>
    </location>
</feature>
<evidence type="ECO:0000256" key="1">
    <source>
        <dbReference type="ARBA" id="ARBA00004613"/>
    </source>
</evidence>
<evidence type="ECO:0000259" key="4">
    <source>
        <dbReference type="PROSITE" id="PS51461"/>
    </source>
</evidence>
<evidence type="ECO:0000256" key="3">
    <source>
        <dbReference type="ARBA" id="ARBA00023119"/>
    </source>
</evidence>
<feature type="non-terminal residue" evidence="5">
    <location>
        <position position="1"/>
    </location>
</feature>
<dbReference type="GO" id="GO:0005576">
    <property type="term" value="C:extracellular region"/>
    <property type="evidence" value="ECO:0007669"/>
    <property type="project" value="UniProtKB-SubCell"/>
</dbReference>
<comment type="subcellular location">
    <subcellularLocation>
        <location evidence="1">Secreted</location>
    </subcellularLocation>
</comment>
<dbReference type="InterPro" id="IPR000885">
    <property type="entry name" value="Fib_collagen_C"/>
</dbReference>
<accession>A0ABD0QY83</accession>
<gene>
    <name evidence="5" type="ORF">M9458_013293</name>
</gene>
<reference evidence="5 6" key="1">
    <citation type="submission" date="2024-05" db="EMBL/GenBank/DDBJ databases">
        <title>Genome sequencing and assembly of Indian major carp, Cirrhinus mrigala (Hamilton, 1822).</title>
        <authorList>
            <person name="Mohindra V."/>
            <person name="Chowdhury L.M."/>
            <person name="Lal K."/>
            <person name="Jena J.K."/>
        </authorList>
    </citation>
    <scope>NUCLEOTIDE SEQUENCE [LARGE SCALE GENOMIC DNA]</scope>
    <source>
        <strain evidence="5">CM1030</strain>
        <tissue evidence="5">Blood</tissue>
    </source>
</reference>
<dbReference type="AlphaFoldDB" id="A0ABD0QY83"/>
<proteinExistence type="predicted"/>
<protein>
    <recommendedName>
        <fullName evidence="4">Fibrillar collagen NC1 domain-containing protein</fullName>
    </recommendedName>
</protein>
<name>A0ABD0QY83_CIRMR</name>
<dbReference type="SMART" id="SM00038">
    <property type="entry name" value="COLFI"/>
    <property type="match status" value="1"/>
</dbReference>
<dbReference type="PROSITE" id="PS51461">
    <property type="entry name" value="NC1_FIB"/>
    <property type="match status" value="1"/>
</dbReference>
<comment type="caution">
    <text evidence="5">The sequence shown here is derived from an EMBL/GenBank/DDBJ whole genome shotgun (WGS) entry which is preliminary data.</text>
</comment>
<feature type="non-terminal residue" evidence="5">
    <location>
        <position position="81"/>
    </location>
</feature>
<dbReference type="EMBL" id="JAMKFB020000006">
    <property type="protein sequence ID" value="KAL0190595.1"/>
    <property type="molecule type" value="Genomic_DNA"/>
</dbReference>
<dbReference type="GO" id="GO:0005581">
    <property type="term" value="C:collagen trimer"/>
    <property type="evidence" value="ECO:0007669"/>
    <property type="project" value="UniProtKB-KW"/>
</dbReference>
<dbReference type="Gene3D" id="2.60.120.1000">
    <property type="match status" value="1"/>
</dbReference>
<sequence>FTYGNKEAPANAVAVQLRFLRLLSKEASQTVTYHCKNSVAYKDEKNSNLKKALVLKASDGQDIKAYSNNRLKYTVIEDGCS</sequence>
<dbReference type="Pfam" id="PF01410">
    <property type="entry name" value="COLFI"/>
    <property type="match status" value="1"/>
</dbReference>
<keyword evidence="3" id="KW-0176">Collagen</keyword>
<evidence type="ECO:0000256" key="2">
    <source>
        <dbReference type="ARBA" id="ARBA00022525"/>
    </source>
</evidence>
<dbReference type="Proteomes" id="UP001529510">
    <property type="component" value="Unassembled WGS sequence"/>
</dbReference>